<dbReference type="InterPro" id="IPR005135">
    <property type="entry name" value="Endo/exonuclease/phosphatase"/>
</dbReference>
<feature type="binding site" evidence="5">
    <location>
        <position position="19"/>
    </location>
    <ligand>
        <name>Mg(2+)</name>
        <dbReference type="ChEBI" id="CHEBI:18420"/>
        <label>1</label>
    </ligand>
</feature>
<comment type="cofactor">
    <cofactor evidence="5">
        <name>Mg(2+)</name>
        <dbReference type="ChEBI" id="CHEBI:18420"/>
    </cofactor>
    <cofactor evidence="5">
        <name>Mn(2+)</name>
        <dbReference type="ChEBI" id="CHEBI:29035"/>
    </cofactor>
    <text evidence="5">Probably binds two magnesium or manganese ions per subunit.</text>
</comment>
<organism evidence="7 8">
    <name type="scientific">Metschnikowia bicuspidata</name>
    <dbReference type="NCBI Taxonomy" id="27322"/>
    <lineage>
        <taxon>Eukaryota</taxon>
        <taxon>Fungi</taxon>
        <taxon>Dikarya</taxon>
        <taxon>Ascomycota</taxon>
        <taxon>Saccharomycotina</taxon>
        <taxon>Pichiomycetes</taxon>
        <taxon>Metschnikowiaceae</taxon>
        <taxon>Metschnikowia</taxon>
    </lineage>
</organism>
<dbReference type="InterPro" id="IPR020847">
    <property type="entry name" value="AP_endonuclease_F1_BS"/>
</dbReference>
<accession>A0A4P9Z7Z9</accession>
<dbReference type="GO" id="GO:0046872">
    <property type="term" value="F:metal ion binding"/>
    <property type="evidence" value="ECO:0007669"/>
    <property type="project" value="UniProtKB-KW"/>
</dbReference>
<evidence type="ECO:0000256" key="2">
    <source>
        <dbReference type="ARBA" id="ARBA00022723"/>
    </source>
</evidence>
<evidence type="ECO:0000256" key="1">
    <source>
        <dbReference type="ARBA" id="ARBA00007092"/>
    </source>
</evidence>
<comment type="similarity">
    <text evidence="1">Belongs to the DNA repair enzymes AP/ExoA family.</text>
</comment>
<dbReference type="PANTHER" id="PTHR22748:SF4">
    <property type="entry name" value="DNA-(APURINIC OR APYRIMIDINIC SITE) ENDONUCLEASE 2"/>
    <property type="match status" value="1"/>
</dbReference>
<gene>
    <name evidence="7" type="ORF">METBISCDRAFT_8127</name>
</gene>
<dbReference type="InterPro" id="IPR004808">
    <property type="entry name" value="AP_endonuc_1"/>
</dbReference>
<feature type="domain" description="Endonuclease/exonuclease/phosphatase" evidence="6">
    <location>
        <begin position="16"/>
        <end position="101"/>
    </location>
</feature>
<dbReference type="EMBL" id="ML004765">
    <property type="protein sequence ID" value="RKP28618.1"/>
    <property type="molecule type" value="Genomic_DNA"/>
</dbReference>
<keyword evidence="3" id="KW-0378">Hydrolase</keyword>
<proteinExistence type="inferred from homology"/>
<dbReference type="PANTHER" id="PTHR22748">
    <property type="entry name" value="AP ENDONUCLEASE"/>
    <property type="match status" value="1"/>
</dbReference>
<evidence type="ECO:0000256" key="3">
    <source>
        <dbReference type="ARBA" id="ARBA00022801"/>
    </source>
</evidence>
<dbReference type="OrthoDB" id="391817at2759"/>
<dbReference type="GO" id="GO:0008311">
    <property type="term" value="F:double-stranded DNA 3'-5' DNA exonuclease activity"/>
    <property type="evidence" value="ECO:0007669"/>
    <property type="project" value="TreeGrafter"/>
</dbReference>
<keyword evidence="2 5" id="KW-0479">Metal-binding</keyword>
<keyword evidence="4 5" id="KW-0460">Magnesium</keyword>
<dbReference type="PROSITE" id="PS00726">
    <property type="entry name" value="AP_NUCLEASE_F1_1"/>
    <property type="match status" value="1"/>
</dbReference>
<dbReference type="AlphaFoldDB" id="A0A4P9Z7Z9"/>
<feature type="binding site" evidence="5">
    <location>
        <position position="55"/>
    </location>
    <ligand>
        <name>Mg(2+)</name>
        <dbReference type="ChEBI" id="CHEBI:18420"/>
        <label>1</label>
    </ligand>
</feature>
<dbReference type="Pfam" id="PF03372">
    <property type="entry name" value="Exo_endo_phos"/>
    <property type="match status" value="1"/>
</dbReference>
<evidence type="ECO:0000256" key="4">
    <source>
        <dbReference type="ARBA" id="ARBA00022842"/>
    </source>
</evidence>
<dbReference type="InterPro" id="IPR036691">
    <property type="entry name" value="Endo/exonu/phosph_ase_sf"/>
</dbReference>
<dbReference type="SUPFAM" id="SSF56219">
    <property type="entry name" value="DNase I-like"/>
    <property type="match status" value="1"/>
</dbReference>
<sequence>PLRRILPNSSLHVRYVSFNVNSIRTLFNHHPWNQLSSSVDGLLACMDADIVSLQELKVQINGLQQVGMLSSYRAFVLVPKSKKGYSGVGLYVRIPTPQDPPTVAQNLTVVKAEEGITGLLVDPLTKQCYMDSSNAIGGYLTTENFEDHALDSSNLLDLDSEGRCAVVELANGVVVFSLYCPANSQQTAEG</sequence>
<feature type="non-terminal residue" evidence="7">
    <location>
        <position position="190"/>
    </location>
</feature>
<keyword evidence="5" id="KW-0464">Manganese</keyword>
<evidence type="ECO:0000313" key="8">
    <source>
        <dbReference type="Proteomes" id="UP000268321"/>
    </source>
</evidence>
<name>A0A4P9Z7Z9_9ASCO</name>
<evidence type="ECO:0000259" key="6">
    <source>
        <dbReference type="Pfam" id="PF03372"/>
    </source>
</evidence>
<dbReference type="GO" id="GO:0006284">
    <property type="term" value="P:base-excision repair"/>
    <property type="evidence" value="ECO:0007669"/>
    <property type="project" value="TreeGrafter"/>
</dbReference>
<feature type="non-terminal residue" evidence="7">
    <location>
        <position position="1"/>
    </location>
</feature>
<keyword evidence="8" id="KW-1185">Reference proteome</keyword>
<dbReference type="Proteomes" id="UP000268321">
    <property type="component" value="Unassembled WGS sequence"/>
</dbReference>
<protein>
    <recommendedName>
        <fullName evidence="6">Endonuclease/exonuclease/phosphatase domain-containing protein</fullName>
    </recommendedName>
</protein>
<dbReference type="GO" id="GO:0003677">
    <property type="term" value="F:DNA binding"/>
    <property type="evidence" value="ECO:0007669"/>
    <property type="project" value="InterPro"/>
</dbReference>
<dbReference type="PROSITE" id="PS51435">
    <property type="entry name" value="AP_NUCLEASE_F1_4"/>
    <property type="match status" value="1"/>
</dbReference>
<reference evidence="8" key="1">
    <citation type="journal article" date="2018" name="Nat. Microbiol.">
        <title>Leveraging single-cell genomics to expand the fungal tree of life.</title>
        <authorList>
            <person name="Ahrendt S.R."/>
            <person name="Quandt C.A."/>
            <person name="Ciobanu D."/>
            <person name="Clum A."/>
            <person name="Salamov A."/>
            <person name="Andreopoulos B."/>
            <person name="Cheng J.F."/>
            <person name="Woyke T."/>
            <person name="Pelin A."/>
            <person name="Henrissat B."/>
            <person name="Reynolds N.K."/>
            <person name="Benny G.L."/>
            <person name="Smith M.E."/>
            <person name="James T.Y."/>
            <person name="Grigoriev I.V."/>
        </authorList>
    </citation>
    <scope>NUCLEOTIDE SEQUENCE [LARGE SCALE GENOMIC DNA]</scope>
    <source>
        <strain evidence="8">Baker2002</strain>
    </source>
</reference>
<evidence type="ECO:0000313" key="7">
    <source>
        <dbReference type="EMBL" id="RKP28618.1"/>
    </source>
</evidence>
<dbReference type="GO" id="GO:0003906">
    <property type="term" value="F:DNA-(apurinic or apyrimidinic site) endonuclease activity"/>
    <property type="evidence" value="ECO:0007669"/>
    <property type="project" value="TreeGrafter"/>
</dbReference>
<dbReference type="GO" id="GO:0005634">
    <property type="term" value="C:nucleus"/>
    <property type="evidence" value="ECO:0007669"/>
    <property type="project" value="TreeGrafter"/>
</dbReference>
<dbReference type="Gene3D" id="3.60.10.10">
    <property type="entry name" value="Endonuclease/exonuclease/phosphatase"/>
    <property type="match status" value="1"/>
</dbReference>
<dbReference type="GO" id="GO:0008081">
    <property type="term" value="F:phosphoric diester hydrolase activity"/>
    <property type="evidence" value="ECO:0007669"/>
    <property type="project" value="TreeGrafter"/>
</dbReference>
<evidence type="ECO:0000256" key="5">
    <source>
        <dbReference type="PIRSR" id="PIRSR604808-2"/>
    </source>
</evidence>